<dbReference type="EMBL" id="MU157827">
    <property type="protein sequence ID" value="KAF9533978.1"/>
    <property type="molecule type" value="Genomic_DNA"/>
</dbReference>
<comment type="caution">
    <text evidence="2">The sequence shown here is derived from an EMBL/GenBank/DDBJ whole genome shotgun (WGS) entry which is preliminary data.</text>
</comment>
<name>A0A9P6EQ52_9AGAR</name>
<dbReference type="AlphaFoldDB" id="A0A9P6EQ52"/>
<feature type="signal peptide" evidence="1">
    <location>
        <begin position="1"/>
        <end position="20"/>
    </location>
</feature>
<evidence type="ECO:0000256" key="1">
    <source>
        <dbReference type="SAM" id="SignalP"/>
    </source>
</evidence>
<proteinExistence type="predicted"/>
<dbReference type="SUPFAM" id="SSF52309">
    <property type="entry name" value="N-(deoxy)ribosyltransferase-like"/>
    <property type="match status" value="1"/>
</dbReference>
<accession>A0A9P6EQ52</accession>
<dbReference type="OrthoDB" id="2909885at2759"/>
<keyword evidence="1" id="KW-0732">Signal</keyword>
<gene>
    <name evidence="2" type="ORF">CPB83DRAFT_844886</name>
</gene>
<organism evidence="2 3">
    <name type="scientific">Crepidotus variabilis</name>
    <dbReference type="NCBI Taxonomy" id="179855"/>
    <lineage>
        <taxon>Eukaryota</taxon>
        <taxon>Fungi</taxon>
        <taxon>Dikarya</taxon>
        <taxon>Basidiomycota</taxon>
        <taxon>Agaricomycotina</taxon>
        <taxon>Agaricomycetes</taxon>
        <taxon>Agaricomycetidae</taxon>
        <taxon>Agaricales</taxon>
        <taxon>Agaricineae</taxon>
        <taxon>Crepidotaceae</taxon>
        <taxon>Crepidotus</taxon>
    </lineage>
</organism>
<sequence length="176" mass="19416">MLAQKYGLIGLSLLSSLVAAAPIPNDDTIGYLVPRTNTAAKKEGNMAKKTSHELDKKLSPSRDKAVFWSGQVKGASVIGTATEYAKKHDKETLEMGLNKAHVKLPAWGQSKTAPELWDHASKLWAERAKGETIAFLGQVRPQSVYNTIEKPLLEKNTKVTKITEHNLLKKPPPEHR</sequence>
<protein>
    <submittedName>
        <fullName evidence="2">Uncharacterized protein</fullName>
    </submittedName>
</protein>
<feature type="chain" id="PRO_5040302378" evidence="1">
    <location>
        <begin position="21"/>
        <end position="176"/>
    </location>
</feature>
<keyword evidence="3" id="KW-1185">Reference proteome</keyword>
<evidence type="ECO:0000313" key="3">
    <source>
        <dbReference type="Proteomes" id="UP000807306"/>
    </source>
</evidence>
<evidence type="ECO:0000313" key="2">
    <source>
        <dbReference type="EMBL" id="KAF9533978.1"/>
    </source>
</evidence>
<dbReference type="Proteomes" id="UP000807306">
    <property type="component" value="Unassembled WGS sequence"/>
</dbReference>
<reference evidence="2" key="1">
    <citation type="submission" date="2020-11" db="EMBL/GenBank/DDBJ databases">
        <authorList>
            <consortium name="DOE Joint Genome Institute"/>
            <person name="Ahrendt S."/>
            <person name="Riley R."/>
            <person name="Andreopoulos W."/>
            <person name="Labutti K."/>
            <person name="Pangilinan J."/>
            <person name="Ruiz-Duenas F.J."/>
            <person name="Barrasa J.M."/>
            <person name="Sanchez-Garcia M."/>
            <person name="Camarero S."/>
            <person name="Miyauchi S."/>
            <person name="Serrano A."/>
            <person name="Linde D."/>
            <person name="Babiker R."/>
            <person name="Drula E."/>
            <person name="Ayuso-Fernandez I."/>
            <person name="Pacheco R."/>
            <person name="Padilla G."/>
            <person name="Ferreira P."/>
            <person name="Barriuso J."/>
            <person name="Kellner H."/>
            <person name="Castanera R."/>
            <person name="Alfaro M."/>
            <person name="Ramirez L."/>
            <person name="Pisabarro A.G."/>
            <person name="Kuo A."/>
            <person name="Tritt A."/>
            <person name="Lipzen A."/>
            <person name="He G."/>
            <person name="Yan M."/>
            <person name="Ng V."/>
            <person name="Cullen D."/>
            <person name="Martin F."/>
            <person name="Rosso M.-N."/>
            <person name="Henrissat B."/>
            <person name="Hibbett D."/>
            <person name="Martinez A.T."/>
            <person name="Grigoriev I.V."/>
        </authorList>
    </citation>
    <scope>NUCLEOTIDE SEQUENCE</scope>
    <source>
        <strain evidence="2">CBS 506.95</strain>
    </source>
</reference>